<dbReference type="PANTHER" id="PTHR42693:SF53">
    <property type="entry name" value="ENDO-4-O-SULFATASE"/>
    <property type="match status" value="1"/>
</dbReference>
<proteinExistence type="inferred from homology"/>
<dbReference type="EMBL" id="CP027226">
    <property type="protein sequence ID" value="AVM42548.1"/>
    <property type="molecule type" value="Genomic_DNA"/>
</dbReference>
<keyword evidence="2" id="KW-0378">Hydrolase</keyword>
<evidence type="ECO:0000259" key="3">
    <source>
        <dbReference type="Pfam" id="PF00884"/>
    </source>
</evidence>
<dbReference type="NCBIfam" id="NF010322">
    <property type="entry name" value="PRK13759.1"/>
    <property type="match status" value="1"/>
</dbReference>
<dbReference type="Gene3D" id="3.40.720.10">
    <property type="entry name" value="Alkaline Phosphatase, subunit A"/>
    <property type="match status" value="1"/>
</dbReference>
<protein>
    <submittedName>
        <fullName evidence="4">Arylsulfatase</fullName>
    </submittedName>
</protein>
<organism evidence="4 5">
    <name type="scientific">Fastidiosipila sanguinis</name>
    <dbReference type="NCBI Taxonomy" id="236753"/>
    <lineage>
        <taxon>Bacteria</taxon>
        <taxon>Bacillati</taxon>
        <taxon>Bacillota</taxon>
        <taxon>Clostridia</taxon>
        <taxon>Eubacteriales</taxon>
        <taxon>Oscillospiraceae</taxon>
        <taxon>Fastidiosipila</taxon>
    </lineage>
</organism>
<dbReference type="InterPro" id="IPR000917">
    <property type="entry name" value="Sulfatase_N"/>
</dbReference>
<dbReference type="PANTHER" id="PTHR42693">
    <property type="entry name" value="ARYLSULFATASE FAMILY MEMBER"/>
    <property type="match status" value="1"/>
</dbReference>
<dbReference type="Pfam" id="PF00884">
    <property type="entry name" value="Sulfatase"/>
    <property type="match status" value="1"/>
</dbReference>
<gene>
    <name evidence="4" type="ORF">C5Q98_04645</name>
</gene>
<dbReference type="GO" id="GO:0004065">
    <property type="term" value="F:arylsulfatase activity"/>
    <property type="evidence" value="ECO:0007669"/>
    <property type="project" value="TreeGrafter"/>
</dbReference>
<dbReference type="RefSeq" id="WP_106012504.1">
    <property type="nucleotide sequence ID" value="NZ_CP027226.1"/>
</dbReference>
<dbReference type="InterPro" id="IPR050738">
    <property type="entry name" value="Sulfatase"/>
</dbReference>
<evidence type="ECO:0000256" key="1">
    <source>
        <dbReference type="ARBA" id="ARBA00008779"/>
    </source>
</evidence>
<dbReference type="OrthoDB" id="279611at2"/>
<evidence type="ECO:0000313" key="4">
    <source>
        <dbReference type="EMBL" id="AVM42548.1"/>
    </source>
</evidence>
<dbReference type="SUPFAM" id="SSF53649">
    <property type="entry name" value="Alkaline phosphatase-like"/>
    <property type="match status" value="1"/>
</dbReference>
<keyword evidence="5" id="KW-1185">Reference proteome</keyword>
<reference evidence="5" key="1">
    <citation type="submission" date="2018-02" db="EMBL/GenBank/DDBJ databases">
        <authorList>
            <person name="Holder M.E."/>
            <person name="Ajami N.J."/>
            <person name="Petrosino J.F."/>
        </authorList>
    </citation>
    <scope>NUCLEOTIDE SEQUENCE [LARGE SCALE GENOMIC DNA]</scope>
    <source>
        <strain evidence="5">CCUG 47711</strain>
    </source>
</reference>
<dbReference type="AlphaFoldDB" id="A0A2S0KNF4"/>
<dbReference type="Proteomes" id="UP000237947">
    <property type="component" value="Chromosome"/>
</dbReference>
<accession>A0A2S0KNF4</accession>
<sequence length="500" mass="57403">MKKKPNVILIMADQWRGDFLGYTGNQFVETPYLNDLTRKGITFNSAYSPVPTCIPARANLFTGMKQENTGRVGYQDGVDWEYPNYLAGEFSKNNYQTQAIGKMHVYPSRFRAGFDNVILHDGFLHSQRKLTQTVSETADFVDDYVAWARRELGNRFDIMDMGLECNSFVAHPWIYPEYTHPTNWVAEMARDFFRRKDPTVPYFLYLSFHRPHAPYDPPQSYLNIYENKDIPEPPVGDFAKPDPDGDGWFVETQVGIVQHDAVVRARKAYSAAVTHIDHQIGRIISHLVDTGEADNTILVFTSDHGDLLGDHNLWRKSSPLEGSSRVPLIIYDPTGRLNYEPGTISDELVSLWDIMPTLLDLTDIEIPETVDGKSILKILNGEESSYEYIHGEHSHGHRSYHMIRTQDKWKYSWFDQTGEEWLFNLAEDPEELQNLVYVAEQEAADSTLNKKLGELRNILIEELKDREEGYVVNDELQLGRPILTSLKDSYIKGNKHSPTE</sequence>
<evidence type="ECO:0000313" key="5">
    <source>
        <dbReference type="Proteomes" id="UP000237947"/>
    </source>
</evidence>
<comment type="similarity">
    <text evidence="1">Belongs to the sulfatase family.</text>
</comment>
<evidence type="ECO:0000256" key="2">
    <source>
        <dbReference type="ARBA" id="ARBA00022801"/>
    </source>
</evidence>
<dbReference type="InterPro" id="IPR017850">
    <property type="entry name" value="Alkaline_phosphatase_core_sf"/>
</dbReference>
<name>A0A2S0KNF4_9FIRM</name>
<dbReference type="KEGG" id="fsa:C5Q98_04645"/>
<feature type="domain" description="Sulfatase N-terminal" evidence="3">
    <location>
        <begin position="5"/>
        <end position="364"/>
    </location>
</feature>